<accession>A0A385EAR3</accession>
<proteinExistence type="predicted"/>
<feature type="region of interest" description="Disordered" evidence="1">
    <location>
        <begin position="65"/>
        <end position="89"/>
    </location>
</feature>
<organism evidence="2 3">
    <name type="scientific">Caulobacter phage CcrPW</name>
    <dbReference type="NCBI Taxonomy" id="2283271"/>
    <lineage>
        <taxon>Viruses</taxon>
        <taxon>Duplodnaviria</taxon>
        <taxon>Heunggongvirae</taxon>
        <taxon>Uroviricota</taxon>
        <taxon>Caudoviricetes</taxon>
        <taxon>Jeanschmidtviridae</taxon>
        <taxon>Colossusvirus</taxon>
        <taxon>Colossusvirus PW</taxon>
    </lineage>
</organism>
<protein>
    <submittedName>
        <fullName evidence="2">Uncharacterized protein</fullName>
    </submittedName>
</protein>
<evidence type="ECO:0000313" key="2">
    <source>
        <dbReference type="EMBL" id="AXQ68760.1"/>
    </source>
</evidence>
<reference evidence="2" key="2">
    <citation type="submission" date="2018-09" db="EMBL/GenBank/DDBJ databases">
        <title>Giant CbK-like Caulobacter bacteriophages have genetically divergent genomes.</title>
        <authorList>
            <person name="Wilson K."/>
            <person name="Ely B."/>
        </authorList>
    </citation>
    <scope>NUCLEOTIDE SEQUENCE [LARGE SCALE GENOMIC DNA]</scope>
</reference>
<keyword evidence="3" id="KW-1185">Reference proteome</keyword>
<dbReference type="Proteomes" id="UP000259026">
    <property type="component" value="Segment"/>
</dbReference>
<sequence length="89" mass="8481">MPTPLIIVGVLLIAVFLIWGVSKLQSLDDQHDRRGARRVGSGGSGAGDSGGFFLFADAGGGWSSGGGHSGGSCSGGGDAGSCDGGGGGD</sequence>
<reference evidence="2" key="1">
    <citation type="submission" date="2018-07" db="EMBL/GenBank/DDBJ databases">
        <authorList>
            <person name="Quirk P.G."/>
            <person name="Krulwich T.A."/>
        </authorList>
    </citation>
    <scope>NUCLEOTIDE SEQUENCE</scope>
</reference>
<evidence type="ECO:0000313" key="3">
    <source>
        <dbReference type="Proteomes" id="UP000259026"/>
    </source>
</evidence>
<gene>
    <name evidence="2" type="ORF">CcrPW_gp221c</name>
</gene>
<evidence type="ECO:0000256" key="1">
    <source>
        <dbReference type="SAM" id="MobiDB-lite"/>
    </source>
</evidence>
<feature type="region of interest" description="Disordered" evidence="1">
    <location>
        <begin position="28"/>
        <end position="48"/>
    </location>
</feature>
<name>A0A385EAR3_9CAUD</name>
<dbReference type="EMBL" id="MH588545">
    <property type="protein sequence ID" value="AXQ68760.1"/>
    <property type="molecule type" value="Genomic_DNA"/>
</dbReference>